<keyword evidence="2 4" id="KW-0808">Transferase</keyword>
<accession>A0A5B2VYQ8</accession>
<dbReference type="InterPro" id="IPR029063">
    <property type="entry name" value="SAM-dependent_MTases_sf"/>
</dbReference>
<feature type="domain" description="Histidine-specific methyltransferase SAM-dependent" evidence="3">
    <location>
        <begin position="18"/>
        <end position="315"/>
    </location>
</feature>
<dbReference type="InterPro" id="IPR051128">
    <property type="entry name" value="EgtD_Methyltrsf_superfamily"/>
</dbReference>
<dbReference type="GO" id="GO:0052706">
    <property type="term" value="F:L-histidine N(alpha)-methyltransferase activity"/>
    <property type="evidence" value="ECO:0007669"/>
    <property type="project" value="UniProtKB-EC"/>
</dbReference>
<evidence type="ECO:0000313" key="4">
    <source>
        <dbReference type="EMBL" id="KAA2243954.1"/>
    </source>
</evidence>
<reference evidence="4 5" key="1">
    <citation type="submission" date="2019-09" db="EMBL/GenBank/DDBJ databases">
        <title>Salinarimonas rosea gen. nov., sp. nov., a new member of the a-2 subgroup of the Proteobacteria.</title>
        <authorList>
            <person name="Liu J."/>
        </authorList>
    </citation>
    <scope>NUCLEOTIDE SEQUENCE [LARGE SCALE GENOMIC DNA]</scope>
    <source>
        <strain evidence="4 5">BN140002</strain>
    </source>
</reference>
<dbReference type="InterPro" id="IPR019257">
    <property type="entry name" value="MeTrfase_dom"/>
</dbReference>
<evidence type="ECO:0000313" key="5">
    <source>
        <dbReference type="Proteomes" id="UP000323142"/>
    </source>
</evidence>
<evidence type="ECO:0000256" key="1">
    <source>
        <dbReference type="ARBA" id="ARBA00022603"/>
    </source>
</evidence>
<dbReference type="AlphaFoldDB" id="A0A5B2VYQ8"/>
<dbReference type="PANTHER" id="PTHR43397:SF1">
    <property type="entry name" value="ERGOTHIONEINE BIOSYNTHESIS PROTEIN 1"/>
    <property type="match status" value="1"/>
</dbReference>
<dbReference type="InterPro" id="IPR017804">
    <property type="entry name" value="MeTrfase_EgtD-like"/>
</dbReference>
<evidence type="ECO:0000256" key="2">
    <source>
        <dbReference type="ARBA" id="ARBA00022679"/>
    </source>
</evidence>
<dbReference type="InterPro" id="IPR035094">
    <property type="entry name" value="EgtD"/>
</dbReference>
<dbReference type="RefSeq" id="WP_149815266.1">
    <property type="nucleotide sequence ID" value="NZ_VUOA01000005.1"/>
</dbReference>
<dbReference type="Pfam" id="PF10017">
    <property type="entry name" value="Methyltransf_33"/>
    <property type="match status" value="1"/>
</dbReference>
<dbReference type="EC" id="2.1.1.44" evidence="4"/>
<keyword evidence="1 4" id="KW-0489">Methyltransferase</keyword>
<proteinExistence type="predicted"/>
<dbReference type="PANTHER" id="PTHR43397">
    <property type="entry name" value="ERGOTHIONEINE BIOSYNTHESIS PROTEIN 1"/>
    <property type="match status" value="1"/>
</dbReference>
<keyword evidence="5" id="KW-1185">Reference proteome</keyword>
<dbReference type="SUPFAM" id="SSF53335">
    <property type="entry name" value="S-adenosyl-L-methionine-dependent methyltransferases"/>
    <property type="match status" value="1"/>
</dbReference>
<evidence type="ECO:0000259" key="3">
    <source>
        <dbReference type="Pfam" id="PF10017"/>
    </source>
</evidence>
<protein>
    <submittedName>
        <fullName evidence="4">L-histidine N(Alpha)-methyltransferase</fullName>
        <ecNumber evidence="4">2.1.1.44</ecNumber>
    </submittedName>
</protein>
<dbReference type="GO" id="GO:0032259">
    <property type="term" value="P:methylation"/>
    <property type="evidence" value="ECO:0007669"/>
    <property type="project" value="UniProtKB-KW"/>
</dbReference>
<name>A0A5B2VYQ8_9HYPH</name>
<dbReference type="OrthoDB" id="5289726at2"/>
<dbReference type="Proteomes" id="UP000323142">
    <property type="component" value="Unassembled WGS sequence"/>
</dbReference>
<dbReference type="Gene3D" id="3.40.50.150">
    <property type="entry name" value="Vaccinia Virus protein VP39"/>
    <property type="match status" value="1"/>
</dbReference>
<gene>
    <name evidence="4" type="primary">egtD</name>
    <name evidence="4" type="ORF">F0L46_01500</name>
</gene>
<organism evidence="4 5">
    <name type="scientific">Salinarimonas soli</name>
    <dbReference type="NCBI Taxonomy" id="1638099"/>
    <lineage>
        <taxon>Bacteria</taxon>
        <taxon>Pseudomonadati</taxon>
        <taxon>Pseudomonadota</taxon>
        <taxon>Alphaproteobacteria</taxon>
        <taxon>Hyphomicrobiales</taxon>
        <taxon>Salinarimonadaceae</taxon>
        <taxon>Salinarimonas</taxon>
    </lineage>
</organism>
<dbReference type="NCBIfam" id="TIGR03438">
    <property type="entry name" value="egtD_ergothio"/>
    <property type="match status" value="1"/>
</dbReference>
<reference evidence="4 5" key="2">
    <citation type="submission" date="2019-09" db="EMBL/GenBank/DDBJ databases">
        <authorList>
            <person name="Jin C."/>
        </authorList>
    </citation>
    <scope>NUCLEOTIDE SEQUENCE [LARGE SCALE GENOMIC DNA]</scope>
    <source>
        <strain evidence="4 5">BN140002</strain>
    </source>
</reference>
<dbReference type="PIRSF" id="PIRSF018005">
    <property type="entry name" value="UCP018005"/>
    <property type="match status" value="1"/>
</dbReference>
<sequence>MLAKHPIVSAPAASRFLNDVLAGLSRPSKALPGIYLWDETGSDLFDRICGTRDYYLTRREMTLLTAAAPEVAGIVGAGAALVEYGSGASRKVRVLLDAMDRPARYIAIDISAEYLDAATKRVAADYPSVAVQPIVADYTQPIALPSDTDGTPVLGFFPGSTIGNFAPEGVVAFLKRVHATIGRGWLLLGHDPNHDEATLRRAYGDADGLMPALHLNLLKRMNRELGADFDLDGFRHEVRIERDPPRVEAYLTATRAATYHVAGHPVIVAEGESIHTDMSYKMSADAFGELSARAGWTTRRTWLDPDGFYALHLLHTG</sequence>
<dbReference type="EMBL" id="VUOA01000005">
    <property type="protein sequence ID" value="KAA2243954.1"/>
    <property type="molecule type" value="Genomic_DNA"/>
</dbReference>
<comment type="caution">
    <text evidence="4">The sequence shown here is derived from an EMBL/GenBank/DDBJ whole genome shotgun (WGS) entry which is preliminary data.</text>
</comment>